<dbReference type="EMBL" id="BAAATR010000003">
    <property type="protein sequence ID" value="GAA2230951.1"/>
    <property type="molecule type" value="Genomic_DNA"/>
</dbReference>
<reference evidence="1 2" key="1">
    <citation type="journal article" date="2019" name="Int. J. Syst. Evol. Microbiol.">
        <title>The Global Catalogue of Microorganisms (GCM) 10K type strain sequencing project: providing services to taxonomists for standard genome sequencing and annotation.</title>
        <authorList>
            <consortium name="The Broad Institute Genomics Platform"/>
            <consortium name="The Broad Institute Genome Sequencing Center for Infectious Disease"/>
            <person name="Wu L."/>
            <person name="Ma J."/>
        </authorList>
    </citation>
    <scope>NUCLEOTIDE SEQUENCE [LARGE SCALE GENOMIC DNA]</scope>
    <source>
        <strain evidence="1 2">JCM 7356</strain>
    </source>
</reference>
<dbReference type="Proteomes" id="UP001500305">
    <property type="component" value="Unassembled WGS sequence"/>
</dbReference>
<dbReference type="RefSeq" id="WP_344635112.1">
    <property type="nucleotide sequence ID" value="NZ_BAAATR010000003.1"/>
</dbReference>
<protein>
    <submittedName>
        <fullName evidence="1">Uncharacterized protein</fullName>
    </submittedName>
</protein>
<evidence type="ECO:0000313" key="2">
    <source>
        <dbReference type="Proteomes" id="UP001500305"/>
    </source>
</evidence>
<comment type="caution">
    <text evidence="1">The sequence shown here is derived from an EMBL/GenBank/DDBJ whole genome shotgun (WGS) entry which is preliminary data.</text>
</comment>
<name>A0ABN3DGW3_9ACTN</name>
<evidence type="ECO:0000313" key="1">
    <source>
        <dbReference type="EMBL" id="GAA2230951.1"/>
    </source>
</evidence>
<sequence length="157" mass="17053">MSYELRALIASVELANVVAAEVRLARAVQLQQELALIPLTAELLDSLDQHEGAVVAGFTFFPRGFERRLNAWSKAGPIAYVEADYFGGRGSQQGAVWLDGKIALGPVGVAVGESFPAEGSPISQVLRRLGAHRPYGEDEFEAVGLGRHRHTEGWLER</sequence>
<accession>A0ABN3DGW3</accession>
<keyword evidence="2" id="KW-1185">Reference proteome</keyword>
<gene>
    <name evidence="1" type="ORF">GCM10010430_08900</name>
</gene>
<organism evidence="1 2">
    <name type="scientific">Kitasatospora cystarginea</name>
    <dbReference type="NCBI Taxonomy" id="58350"/>
    <lineage>
        <taxon>Bacteria</taxon>
        <taxon>Bacillati</taxon>
        <taxon>Actinomycetota</taxon>
        <taxon>Actinomycetes</taxon>
        <taxon>Kitasatosporales</taxon>
        <taxon>Streptomycetaceae</taxon>
        <taxon>Kitasatospora</taxon>
    </lineage>
</organism>
<proteinExistence type="predicted"/>